<dbReference type="Proteomes" id="UP000268623">
    <property type="component" value="Unassembled WGS sequence"/>
</dbReference>
<accession>A0A3M9XLW0</accession>
<dbReference type="AlphaFoldDB" id="A0A3M9XLW0"/>
<evidence type="ECO:0000256" key="1">
    <source>
        <dbReference type="SAM" id="MobiDB-lite"/>
    </source>
</evidence>
<evidence type="ECO:0000259" key="2">
    <source>
        <dbReference type="Pfam" id="PF18821"/>
    </source>
</evidence>
<feature type="region of interest" description="Disordered" evidence="1">
    <location>
        <begin position="226"/>
        <end position="271"/>
    </location>
</feature>
<dbReference type="OrthoDB" id="7873036at2"/>
<dbReference type="EMBL" id="QWDD01000004">
    <property type="protein sequence ID" value="RNJ47900.1"/>
    <property type="molecule type" value="Genomic_DNA"/>
</dbReference>
<feature type="region of interest" description="Disordered" evidence="1">
    <location>
        <begin position="154"/>
        <end position="197"/>
    </location>
</feature>
<comment type="caution">
    <text evidence="3">The sequence shown here is derived from an EMBL/GenBank/DDBJ whole genome shotgun (WGS) entry which is preliminary data.</text>
</comment>
<feature type="compositionally biased region" description="Basic and acidic residues" evidence="1">
    <location>
        <begin position="154"/>
        <end position="167"/>
    </location>
</feature>
<feature type="compositionally biased region" description="Polar residues" evidence="1">
    <location>
        <begin position="168"/>
        <end position="181"/>
    </location>
</feature>
<proteinExistence type="predicted"/>
<feature type="region of interest" description="Disordered" evidence="1">
    <location>
        <begin position="1"/>
        <end position="44"/>
    </location>
</feature>
<feature type="compositionally biased region" description="Basic and acidic residues" evidence="1">
    <location>
        <begin position="1"/>
        <end position="34"/>
    </location>
</feature>
<organism evidence="3 4">
    <name type="scientific">Methylocystis hirsuta</name>
    <dbReference type="NCBI Taxonomy" id="369798"/>
    <lineage>
        <taxon>Bacteria</taxon>
        <taxon>Pseudomonadati</taxon>
        <taxon>Pseudomonadota</taxon>
        <taxon>Alphaproteobacteria</taxon>
        <taxon>Hyphomicrobiales</taxon>
        <taxon>Methylocystaceae</taxon>
        <taxon>Methylocystis</taxon>
    </lineage>
</organism>
<feature type="compositionally biased region" description="Basic and acidic residues" evidence="1">
    <location>
        <begin position="236"/>
        <end position="249"/>
    </location>
</feature>
<keyword evidence="4" id="KW-1185">Reference proteome</keyword>
<evidence type="ECO:0000313" key="3">
    <source>
        <dbReference type="EMBL" id="RNJ47900.1"/>
    </source>
</evidence>
<protein>
    <recommendedName>
        <fullName evidence="2">Large polyvalent protein-associated domain-containing protein</fullName>
    </recommendedName>
</protein>
<feature type="domain" description="Large polyvalent protein-associated" evidence="2">
    <location>
        <begin position="77"/>
        <end position="144"/>
    </location>
</feature>
<sequence length="271" mass="30053">MAEKEKDDSRAFELKRAARGGNDERTVDASDRRAAPGSSGAAEFDSLPPHLRRKYCVVEIDAAEARIYADRGGEYLVAKAGRDRLVTQVASIEIVRDLVAIAAHRGWQRIELTGSLEFKREAWLAASARGIEAKGYEPTELDRAALAKMQKGFERGDKAPAFERDRTNAASQPMQRSSSGPTERDRANGSSDRNARSHLAVIERVALAAFPKDPEARKRVLDAARERVTQHRHRGARFDRAEIIERTGPTREAPVATKQRTRGAGRADRSR</sequence>
<name>A0A3M9XLW0_9HYPH</name>
<gene>
    <name evidence="3" type="ORF">D1O30_20795</name>
</gene>
<dbReference type="Pfam" id="PF18821">
    <property type="entry name" value="LPD7"/>
    <property type="match status" value="1"/>
</dbReference>
<dbReference type="RefSeq" id="WP_123177990.1">
    <property type="nucleotide sequence ID" value="NZ_QWDD01000004.1"/>
</dbReference>
<evidence type="ECO:0000313" key="4">
    <source>
        <dbReference type="Proteomes" id="UP000268623"/>
    </source>
</evidence>
<reference evidence="3 4" key="1">
    <citation type="submission" date="2018-08" db="EMBL/GenBank/DDBJ databases">
        <title>Genome sequence of Methylocystis hirsuta CSC1, a methanotroph able to accumulate PHAs.</title>
        <authorList>
            <person name="Bordel S."/>
            <person name="Rodriguez E."/>
            <person name="Gancedo J."/>
            <person name="Munoz R."/>
        </authorList>
    </citation>
    <scope>NUCLEOTIDE SEQUENCE [LARGE SCALE GENOMIC DNA]</scope>
    <source>
        <strain evidence="3 4">CSC1</strain>
    </source>
</reference>
<dbReference type="InterPro" id="IPR040677">
    <property type="entry name" value="LPD7"/>
</dbReference>